<name>A0A8T2NLM3_9TELE</name>
<sequence>MSYSGSVLALALGHLCMVVFSHHRCQTPKRTPFCPLRITGCQVISDLSSRPFDLSPRPKYFPKSQLNPDMAVGGGKLKRPARLEWGSPVPQGETCWRSPATGDEITHQRQTQTYR</sequence>
<gene>
    <name evidence="3" type="ORF">JZ751_020137</name>
</gene>
<organism evidence="3 4">
    <name type="scientific">Albula glossodonta</name>
    <name type="common">roundjaw bonefish</name>
    <dbReference type="NCBI Taxonomy" id="121402"/>
    <lineage>
        <taxon>Eukaryota</taxon>
        <taxon>Metazoa</taxon>
        <taxon>Chordata</taxon>
        <taxon>Craniata</taxon>
        <taxon>Vertebrata</taxon>
        <taxon>Euteleostomi</taxon>
        <taxon>Actinopterygii</taxon>
        <taxon>Neopterygii</taxon>
        <taxon>Teleostei</taxon>
        <taxon>Albuliformes</taxon>
        <taxon>Albulidae</taxon>
        <taxon>Albula</taxon>
    </lineage>
</organism>
<feature type="signal peptide" evidence="2">
    <location>
        <begin position="1"/>
        <end position="21"/>
    </location>
</feature>
<evidence type="ECO:0000256" key="2">
    <source>
        <dbReference type="SAM" id="SignalP"/>
    </source>
</evidence>
<reference evidence="3" key="1">
    <citation type="thesis" date="2021" institute="BYU ScholarsArchive" country="Provo, UT, USA">
        <title>Applications of and Algorithms for Genome Assembly and Genomic Analyses with an Emphasis on Marine Teleosts.</title>
        <authorList>
            <person name="Pickett B.D."/>
        </authorList>
    </citation>
    <scope>NUCLEOTIDE SEQUENCE</scope>
    <source>
        <strain evidence="3">HI-2016</strain>
    </source>
</reference>
<keyword evidence="2" id="KW-0732">Signal</keyword>
<evidence type="ECO:0000313" key="3">
    <source>
        <dbReference type="EMBL" id="KAG9340944.1"/>
    </source>
</evidence>
<dbReference type="EMBL" id="JAFBMS010000039">
    <property type="protein sequence ID" value="KAG9340944.1"/>
    <property type="molecule type" value="Genomic_DNA"/>
</dbReference>
<accession>A0A8T2NLM3</accession>
<evidence type="ECO:0000256" key="1">
    <source>
        <dbReference type="SAM" id="MobiDB-lite"/>
    </source>
</evidence>
<evidence type="ECO:0000313" key="4">
    <source>
        <dbReference type="Proteomes" id="UP000824540"/>
    </source>
</evidence>
<evidence type="ECO:0008006" key="5">
    <source>
        <dbReference type="Google" id="ProtNLM"/>
    </source>
</evidence>
<dbReference type="AlphaFoldDB" id="A0A8T2NLM3"/>
<proteinExistence type="predicted"/>
<feature type="chain" id="PRO_5035841681" description="Secreted protein" evidence="2">
    <location>
        <begin position="22"/>
        <end position="115"/>
    </location>
</feature>
<dbReference type="Proteomes" id="UP000824540">
    <property type="component" value="Unassembled WGS sequence"/>
</dbReference>
<protein>
    <recommendedName>
        <fullName evidence="5">Secreted protein</fullName>
    </recommendedName>
</protein>
<feature type="region of interest" description="Disordered" evidence="1">
    <location>
        <begin position="88"/>
        <end position="115"/>
    </location>
</feature>
<comment type="caution">
    <text evidence="3">The sequence shown here is derived from an EMBL/GenBank/DDBJ whole genome shotgun (WGS) entry which is preliminary data.</text>
</comment>
<keyword evidence="4" id="KW-1185">Reference proteome</keyword>